<feature type="compositionally biased region" description="Basic and acidic residues" evidence="1">
    <location>
        <begin position="70"/>
        <end position="84"/>
    </location>
</feature>
<organism evidence="2">
    <name type="scientific">Albugo laibachii Nc14</name>
    <dbReference type="NCBI Taxonomy" id="890382"/>
    <lineage>
        <taxon>Eukaryota</taxon>
        <taxon>Sar</taxon>
        <taxon>Stramenopiles</taxon>
        <taxon>Oomycota</taxon>
        <taxon>Peronosporomycetes</taxon>
        <taxon>Albuginales</taxon>
        <taxon>Albuginaceae</taxon>
        <taxon>Albugo</taxon>
    </lineage>
</organism>
<dbReference type="EMBL" id="FR824073">
    <property type="protein sequence ID" value="CCA16966.1"/>
    <property type="molecule type" value="Genomic_DNA"/>
</dbReference>
<sequence length="84" mass="9722">MESNEFIYAELDVVVPDEEEQKSTEGDEKIRSVGTIFRRIDGRSKMTDVPGDNRIANASQLRKHPVYKGETSRDKREFIGKYQE</sequence>
<proteinExistence type="predicted"/>
<reference evidence="2" key="2">
    <citation type="submission" date="2011-02" db="EMBL/GenBank/DDBJ databases">
        <authorList>
            <person name="MacLean D."/>
        </authorList>
    </citation>
    <scope>NUCLEOTIDE SEQUENCE</scope>
</reference>
<feature type="region of interest" description="Disordered" evidence="1">
    <location>
        <begin position="65"/>
        <end position="84"/>
    </location>
</feature>
<protein>
    <submittedName>
        <fullName evidence="2">AlNc14C28G2695 protein</fullName>
    </submittedName>
</protein>
<gene>
    <name evidence="2" type="primary">AlNc14C28G2695</name>
    <name evidence="2" type="ORF">ALNC14_031090</name>
</gene>
<name>F0W767_9STRA</name>
<evidence type="ECO:0000256" key="1">
    <source>
        <dbReference type="SAM" id="MobiDB-lite"/>
    </source>
</evidence>
<accession>F0W767</accession>
<reference evidence="2" key="1">
    <citation type="journal article" date="2011" name="PLoS Biol.">
        <title>Gene gain and loss during evolution of obligate parasitism in the white rust pathogen of Arabidopsis thaliana.</title>
        <authorList>
            <person name="Kemen E."/>
            <person name="Gardiner A."/>
            <person name="Schultz-Larsen T."/>
            <person name="Kemen A.C."/>
            <person name="Balmuth A.L."/>
            <person name="Robert-Seilaniantz A."/>
            <person name="Bailey K."/>
            <person name="Holub E."/>
            <person name="Studholme D.J."/>
            <person name="Maclean D."/>
            <person name="Jones J.D."/>
        </authorList>
    </citation>
    <scope>NUCLEOTIDE SEQUENCE</scope>
</reference>
<dbReference type="AlphaFoldDB" id="F0W767"/>
<dbReference type="HOGENOM" id="CLU_2532151_0_0_1"/>
<evidence type="ECO:0000313" key="2">
    <source>
        <dbReference type="EMBL" id="CCA16966.1"/>
    </source>
</evidence>